<gene>
    <name evidence="8" type="ORF">TCAL_02196</name>
</gene>
<evidence type="ECO:0000256" key="5">
    <source>
        <dbReference type="SAM" id="MobiDB-lite"/>
    </source>
</evidence>
<dbReference type="OMA" id="FGANKHE"/>
<feature type="chain" id="PRO_5021908550" description="Carboxylesterase type B domain-containing protein" evidence="6">
    <location>
        <begin position="20"/>
        <end position="718"/>
    </location>
</feature>
<dbReference type="Pfam" id="PF00135">
    <property type="entry name" value="COesterase"/>
    <property type="match status" value="1"/>
</dbReference>
<dbReference type="PROSITE" id="PS00122">
    <property type="entry name" value="CARBOXYLESTERASE_B_1"/>
    <property type="match status" value="1"/>
</dbReference>
<dbReference type="OrthoDB" id="3200163at2759"/>
<accession>A0A553P5Z9</accession>
<evidence type="ECO:0000313" key="8">
    <source>
        <dbReference type="EMBL" id="TRY73092.1"/>
    </source>
</evidence>
<proteinExistence type="inferred from homology"/>
<evidence type="ECO:0000313" key="9">
    <source>
        <dbReference type="Proteomes" id="UP000318571"/>
    </source>
</evidence>
<feature type="domain" description="Carboxylesterase type B" evidence="7">
    <location>
        <begin position="25"/>
        <end position="555"/>
    </location>
</feature>
<keyword evidence="2" id="KW-0719">Serine esterase</keyword>
<dbReference type="GO" id="GO:0052689">
    <property type="term" value="F:carboxylic ester hydrolase activity"/>
    <property type="evidence" value="ECO:0007669"/>
    <property type="project" value="UniProtKB-KW"/>
</dbReference>
<comment type="similarity">
    <text evidence="1">Belongs to the type-B carboxylesterase/lipase family.</text>
</comment>
<dbReference type="PANTHER" id="PTHR43142:SF1">
    <property type="entry name" value="CARBOXYLIC ESTER HYDROLASE"/>
    <property type="match status" value="1"/>
</dbReference>
<dbReference type="SUPFAM" id="SSF53474">
    <property type="entry name" value="alpha/beta-Hydrolases"/>
    <property type="match status" value="1"/>
</dbReference>
<evidence type="ECO:0000256" key="4">
    <source>
        <dbReference type="ARBA" id="ARBA00023180"/>
    </source>
</evidence>
<keyword evidence="6" id="KW-0732">Signal</keyword>
<protein>
    <recommendedName>
        <fullName evidence="7">Carboxylesterase type B domain-containing protein</fullName>
    </recommendedName>
</protein>
<evidence type="ECO:0000256" key="3">
    <source>
        <dbReference type="ARBA" id="ARBA00022801"/>
    </source>
</evidence>
<dbReference type="STRING" id="6832.A0A553P5Z9"/>
<feature type="region of interest" description="Disordered" evidence="5">
    <location>
        <begin position="676"/>
        <end position="695"/>
    </location>
</feature>
<organism evidence="8 9">
    <name type="scientific">Tigriopus californicus</name>
    <name type="common">Marine copepod</name>
    <dbReference type="NCBI Taxonomy" id="6832"/>
    <lineage>
        <taxon>Eukaryota</taxon>
        <taxon>Metazoa</taxon>
        <taxon>Ecdysozoa</taxon>
        <taxon>Arthropoda</taxon>
        <taxon>Crustacea</taxon>
        <taxon>Multicrustacea</taxon>
        <taxon>Hexanauplia</taxon>
        <taxon>Copepoda</taxon>
        <taxon>Harpacticoida</taxon>
        <taxon>Harpacticidae</taxon>
        <taxon>Tigriopus</taxon>
    </lineage>
</organism>
<name>A0A553P5Z9_TIGCA</name>
<dbReference type="InterPro" id="IPR029058">
    <property type="entry name" value="AB_hydrolase_fold"/>
</dbReference>
<reference evidence="8 9" key="1">
    <citation type="journal article" date="2018" name="Nat. Ecol. Evol.">
        <title>Genomic signatures of mitonuclear coevolution across populations of Tigriopus californicus.</title>
        <authorList>
            <person name="Barreto F.S."/>
            <person name="Watson E.T."/>
            <person name="Lima T.G."/>
            <person name="Willett C.S."/>
            <person name="Edmands S."/>
            <person name="Li W."/>
            <person name="Burton R.S."/>
        </authorList>
    </citation>
    <scope>NUCLEOTIDE SEQUENCE [LARGE SCALE GENOMIC DNA]</scope>
    <source>
        <strain evidence="8 9">San Diego</strain>
    </source>
</reference>
<keyword evidence="9" id="KW-1185">Reference proteome</keyword>
<evidence type="ECO:0000256" key="6">
    <source>
        <dbReference type="SAM" id="SignalP"/>
    </source>
</evidence>
<keyword evidence="4" id="KW-0325">Glycoprotein</keyword>
<comment type="caution">
    <text evidence="8">The sequence shown here is derived from an EMBL/GenBank/DDBJ whole genome shotgun (WGS) entry which is preliminary data.</text>
</comment>
<dbReference type="InterPro" id="IPR002018">
    <property type="entry name" value="CarbesteraseB"/>
</dbReference>
<evidence type="ECO:0000256" key="1">
    <source>
        <dbReference type="ARBA" id="ARBA00005964"/>
    </source>
</evidence>
<dbReference type="AlphaFoldDB" id="A0A553P5Z9"/>
<sequence>MHLYRSISFLLTSLCVTNAFDDAPLLTVPTLGTLQGRVYQTVGNLQNTPKDYYSYKNIPYAHSVANEKRFTQPILREEQLGTPEDPFNARSSGPLCHQSSLAVEQLNTLSNSTMRDVIGQTLGSLTDAWIDAVVRVISSFVEFEIDPDMTVGEVLDEWLDIQLVVSEDCLHLSVNTPYSPKELESSPKKLPVMFFVHGGAFYMGTQMKMDASRLGDVADVIVVAINYRVGPLGFMCLNTEEAAGNMGMLDMVTALEWVQNNIQHFGGDPNQVTIFGESAGSASIGHLLLSPLTNQADLFSKGIGQSGSAISPWAFDREPNFHAKNIAAKLNCKSQNHTEIVECLRTRNATDITMKHMEYVEEQRAMGSLGFGGTIPCAQTKGEKKFYVEGQHPENILISGNYTKVPIMFGANKHEGSYVYGVVYFDFLVPNNIQNDTEFMRDELVLTLLRAVGISQEYALAQLLEQYFFQEWQMGDLGQMTPGTVDMLSTFFLKASSYKMVQENSKYENSYWYSIEHEASKKSVYNLLFSSDKPAHIDNPGVCHADELMYLFNVNLPLLLCNTADVFGAIAEKLQSCGIENIFECISDLIDPLGPFKAEWGQCFTGKLTQEEEVWSDRIVKMWTNFAKTGNPTPDDVVMDIPKIPAWSWDNPSYIALTKDKGVIKQDYTLTYNDVMSESLTPPPETTPTTSLPEPSSASNIAINIAALLALPFLFILL</sequence>
<dbReference type="Gene3D" id="3.40.50.1820">
    <property type="entry name" value="alpha/beta hydrolase"/>
    <property type="match status" value="1"/>
</dbReference>
<evidence type="ECO:0000256" key="2">
    <source>
        <dbReference type="ARBA" id="ARBA00022487"/>
    </source>
</evidence>
<dbReference type="EMBL" id="VCGU01000007">
    <property type="protein sequence ID" value="TRY73092.1"/>
    <property type="molecule type" value="Genomic_DNA"/>
</dbReference>
<dbReference type="PANTHER" id="PTHR43142">
    <property type="entry name" value="CARBOXYLIC ESTER HYDROLASE"/>
    <property type="match status" value="1"/>
</dbReference>
<keyword evidence="3" id="KW-0378">Hydrolase</keyword>
<feature type="signal peptide" evidence="6">
    <location>
        <begin position="1"/>
        <end position="19"/>
    </location>
</feature>
<evidence type="ECO:0000259" key="7">
    <source>
        <dbReference type="Pfam" id="PF00135"/>
    </source>
</evidence>
<dbReference type="InterPro" id="IPR019826">
    <property type="entry name" value="Carboxylesterase_B_AS"/>
</dbReference>
<dbReference type="Proteomes" id="UP000318571">
    <property type="component" value="Chromosome 3"/>
</dbReference>